<keyword evidence="2 3" id="KW-0378">Hydrolase</keyword>
<evidence type="ECO:0000256" key="2">
    <source>
        <dbReference type="ARBA" id="ARBA00022801"/>
    </source>
</evidence>
<dbReference type="GO" id="GO:0006935">
    <property type="term" value="P:chemotaxis"/>
    <property type="evidence" value="ECO:0007669"/>
    <property type="project" value="UniProtKB-UniRule"/>
</dbReference>
<comment type="caution">
    <text evidence="4">The sequence shown here is derived from an EMBL/GenBank/DDBJ whole genome shotgun (WGS) entry which is preliminary data.</text>
</comment>
<dbReference type="PANTHER" id="PTHR35147:SF1">
    <property type="entry name" value="CHEMORECEPTOR GLUTAMINE DEAMIDASE CHED-RELATED"/>
    <property type="match status" value="1"/>
</dbReference>
<dbReference type="InterPro" id="IPR011324">
    <property type="entry name" value="Cytotoxic_necrot_fac-like_cat"/>
</dbReference>
<evidence type="ECO:0000313" key="5">
    <source>
        <dbReference type="Proteomes" id="UP000630149"/>
    </source>
</evidence>
<organism evidence="4 5">
    <name type="scientific">Legionella impletisoli</name>
    <dbReference type="NCBI Taxonomy" id="343510"/>
    <lineage>
        <taxon>Bacteria</taxon>
        <taxon>Pseudomonadati</taxon>
        <taxon>Pseudomonadota</taxon>
        <taxon>Gammaproteobacteria</taxon>
        <taxon>Legionellales</taxon>
        <taxon>Legionellaceae</taxon>
        <taxon>Legionella</taxon>
    </lineage>
</organism>
<comment type="similarity">
    <text evidence="3">Belongs to the CheD family.</text>
</comment>
<gene>
    <name evidence="3 4" type="primary">cheD</name>
    <name evidence="4" type="ORF">GCM10007966_03600</name>
</gene>
<dbReference type="HAMAP" id="MF_01440">
    <property type="entry name" value="CheD"/>
    <property type="match status" value="1"/>
</dbReference>
<keyword evidence="5" id="KW-1185">Reference proteome</keyword>
<reference evidence="4" key="1">
    <citation type="journal article" date="2014" name="Int. J. Syst. Evol. Microbiol.">
        <title>Complete genome sequence of Corynebacterium casei LMG S-19264T (=DSM 44701T), isolated from a smear-ripened cheese.</title>
        <authorList>
            <consortium name="US DOE Joint Genome Institute (JGI-PGF)"/>
            <person name="Walter F."/>
            <person name="Albersmeier A."/>
            <person name="Kalinowski J."/>
            <person name="Ruckert C."/>
        </authorList>
    </citation>
    <scope>NUCLEOTIDE SEQUENCE</scope>
    <source>
        <strain evidence="4">JCM 13919</strain>
    </source>
</reference>
<dbReference type="GO" id="GO:0050568">
    <property type="term" value="F:protein-glutamine glutaminase activity"/>
    <property type="evidence" value="ECO:0007669"/>
    <property type="project" value="UniProtKB-UniRule"/>
</dbReference>
<dbReference type="PANTHER" id="PTHR35147">
    <property type="entry name" value="CHEMORECEPTOR GLUTAMINE DEAMIDASE CHED-RELATED"/>
    <property type="match status" value="1"/>
</dbReference>
<comment type="catalytic activity">
    <reaction evidence="3">
        <text>L-glutaminyl-[protein] + H2O = L-glutamyl-[protein] + NH4(+)</text>
        <dbReference type="Rhea" id="RHEA:16441"/>
        <dbReference type="Rhea" id="RHEA-COMP:10207"/>
        <dbReference type="Rhea" id="RHEA-COMP:10208"/>
        <dbReference type="ChEBI" id="CHEBI:15377"/>
        <dbReference type="ChEBI" id="CHEBI:28938"/>
        <dbReference type="ChEBI" id="CHEBI:29973"/>
        <dbReference type="ChEBI" id="CHEBI:30011"/>
        <dbReference type="EC" id="3.5.1.44"/>
    </reaction>
</comment>
<evidence type="ECO:0000256" key="1">
    <source>
        <dbReference type="ARBA" id="ARBA00022500"/>
    </source>
</evidence>
<proteinExistence type="inferred from homology"/>
<comment type="function">
    <text evidence="3">Probably deamidates glutamine residues to glutamate on methyl-accepting chemotaxis receptors (MCPs), playing an important role in chemotaxis.</text>
</comment>
<dbReference type="Proteomes" id="UP000630149">
    <property type="component" value="Unassembled WGS sequence"/>
</dbReference>
<dbReference type="CDD" id="cd16352">
    <property type="entry name" value="CheD"/>
    <property type="match status" value="1"/>
</dbReference>
<dbReference type="AlphaFoldDB" id="A0A917JND9"/>
<dbReference type="RefSeq" id="WP_131775592.1">
    <property type="nucleotide sequence ID" value="NZ_BMOB01000001.1"/>
</dbReference>
<name>A0A917JND9_9GAMM</name>
<dbReference type="Pfam" id="PF03975">
    <property type="entry name" value="CheD"/>
    <property type="match status" value="1"/>
</dbReference>
<reference evidence="4" key="2">
    <citation type="submission" date="2020-09" db="EMBL/GenBank/DDBJ databases">
        <authorList>
            <person name="Sun Q."/>
            <person name="Ohkuma M."/>
        </authorList>
    </citation>
    <scope>NUCLEOTIDE SEQUENCE</scope>
    <source>
        <strain evidence="4">JCM 13919</strain>
    </source>
</reference>
<evidence type="ECO:0000256" key="3">
    <source>
        <dbReference type="HAMAP-Rule" id="MF_01440"/>
    </source>
</evidence>
<dbReference type="EMBL" id="BMOB01000001">
    <property type="protein sequence ID" value="GGI78169.1"/>
    <property type="molecule type" value="Genomic_DNA"/>
</dbReference>
<dbReference type="Gene3D" id="3.30.1330.200">
    <property type="match status" value="1"/>
</dbReference>
<keyword evidence="1 3" id="KW-0145">Chemotaxis</keyword>
<protein>
    <recommendedName>
        <fullName evidence="3">Probable chemoreceptor glutamine deamidase CheD</fullName>
        <ecNumber evidence="3">3.5.1.44</ecNumber>
    </recommendedName>
</protein>
<dbReference type="InterPro" id="IPR005659">
    <property type="entry name" value="Chemorcpt_Glu_NH3ase_CheD"/>
</dbReference>
<dbReference type="OrthoDB" id="9807202at2"/>
<dbReference type="SUPFAM" id="SSF64438">
    <property type="entry name" value="CNF1/YfiH-like putative cysteine hydrolases"/>
    <property type="match status" value="1"/>
</dbReference>
<accession>A0A917JND9</accession>
<evidence type="ECO:0000313" key="4">
    <source>
        <dbReference type="EMBL" id="GGI78169.1"/>
    </source>
</evidence>
<dbReference type="EC" id="3.5.1.44" evidence="3"/>
<dbReference type="InterPro" id="IPR038592">
    <property type="entry name" value="CheD-like_sf"/>
</dbReference>
<sequence length="169" mass="18547">MSIKQVHINMADLQVARCPDELICIGLGSCIGLVLYDPRQKIGGIAHVMLPNSRNVDTITHPGKFANTALPELLKKMRAKGAKLEEIQALVFGGANMFPQRGNPERSIGKSNAEAVLYELKLANIPVLGCDIGGHSGRSIYFDTCRGQVKLKKSKESIEKRYVFKGKVR</sequence>